<dbReference type="GO" id="GO:0008194">
    <property type="term" value="F:UDP-glycosyltransferase activity"/>
    <property type="evidence" value="ECO:0007669"/>
    <property type="project" value="InterPro"/>
</dbReference>
<dbReference type="PANTHER" id="PTHR48043">
    <property type="entry name" value="EG:EG0003.4 PROTEIN-RELATED"/>
    <property type="match status" value="1"/>
</dbReference>
<comment type="caution">
    <text evidence="6">The sequence shown here is derived from an EMBL/GenBank/DDBJ whole genome shotgun (WGS) entry which is preliminary data.</text>
</comment>
<dbReference type="InterPro" id="IPR035595">
    <property type="entry name" value="UDP_glycos_trans_CS"/>
</dbReference>
<gene>
    <name evidence="6" type="ORF">CU097_002135</name>
</gene>
<accession>A0A367JW41</accession>
<proteinExistence type="inferred from homology"/>
<dbReference type="OrthoDB" id="5835829at2759"/>
<keyword evidence="4" id="KW-1133">Transmembrane helix</keyword>
<dbReference type="CDD" id="cd03784">
    <property type="entry name" value="GT1_Gtf-like"/>
    <property type="match status" value="1"/>
</dbReference>
<evidence type="ECO:0000256" key="1">
    <source>
        <dbReference type="ARBA" id="ARBA00022676"/>
    </source>
</evidence>
<keyword evidence="7" id="KW-1185">Reference proteome</keyword>
<feature type="transmembrane region" description="Helical" evidence="4">
    <location>
        <begin position="514"/>
        <end position="537"/>
    </location>
</feature>
<dbReference type="PROSITE" id="PS00375">
    <property type="entry name" value="UDPGT"/>
    <property type="match status" value="1"/>
</dbReference>
<dbReference type="SUPFAM" id="SSF53756">
    <property type="entry name" value="UDP-Glycosyltransferase/glycogen phosphorylase"/>
    <property type="match status" value="1"/>
</dbReference>
<dbReference type="AlphaFoldDB" id="A0A367JW41"/>
<comment type="similarity">
    <text evidence="3">Belongs to the UDP-glycosyltransferase family.</text>
</comment>
<dbReference type="InterPro" id="IPR002213">
    <property type="entry name" value="UDP_glucos_trans"/>
</dbReference>
<evidence type="ECO:0000313" key="7">
    <source>
        <dbReference type="Proteomes" id="UP000252139"/>
    </source>
</evidence>
<dbReference type="Pfam" id="PF00201">
    <property type="entry name" value="UDPGT"/>
    <property type="match status" value="1"/>
</dbReference>
<evidence type="ECO:0000256" key="4">
    <source>
        <dbReference type="SAM" id="Phobius"/>
    </source>
</evidence>
<evidence type="ECO:0000313" key="6">
    <source>
        <dbReference type="EMBL" id="RCH94079.1"/>
    </source>
</evidence>
<keyword evidence="4" id="KW-0472">Membrane</keyword>
<dbReference type="PANTHER" id="PTHR48043:SF145">
    <property type="entry name" value="FI06409P-RELATED"/>
    <property type="match status" value="1"/>
</dbReference>
<feature type="chain" id="PRO_5017043291" evidence="5">
    <location>
        <begin position="21"/>
        <end position="558"/>
    </location>
</feature>
<dbReference type="EMBL" id="PJQL01000620">
    <property type="protein sequence ID" value="RCH94079.1"/>
    <property type="molecule type" value="Genomic_DNA"/>
</dbReference>
<feature type="signal peptide" evidence="5">
    <location>
        <begin position="1"/>
        <end position="20"/>
    </location>
</feature>
<evidence type="ECO:0000256" key="3">
    <source>
        <dbReference type="RuleBase" id="RU003718"/>
    </source>
</evidence>
<reference evidence="6 7" key="1">
    <citation type="journal article" date="2018" name="G3 (Bethesda)">
        <title>Phylogenetic and Phylogenomic Definition of Rhizopus Species.</title>
        <authorList>
            <person name="Gryganskyi A.P."/>
            <person name="Golan J."/>
            <person name="Dolatabadi S."/>
            <person name="Mondo S."/>
            <person name="Robb S."/>
            <person name="Idnurm A."/>
            <person name="Muszewska A."/>
            <person name="Steczkiewicz K."/>
            <person name="Masonjones S."/>
            <person name="Liao H.L."/>
            <person name="Gajdeczka M.T."/>
            <person name="Anike F."/>
            <person name="Vuek A."/>
            <person name="Anishchenko I.M."/>
            <person name="Voigt K."/>
            <person name="de Hoog G.S."/>
            <person name="Smith M.E."/>
            <person name="Heitman J."/>
            <person name="Vilgalys R."/>
            <person name="Stajich J.E."/>
        </authorList>
    </citation>
    <scope>NUCLEOTIDE SEQUENCE [LARGE SCALE GENOMIC DNA]</scope>
    <source>
        <strain evidence="6 7">CBS 357.93</strain>
    </source>
</reference>
<keyword evidence="4" id="KW-0812">Transmembrane</keyword>
<evidence type="ECO:0000256" key="5">
    <source>
        <dbReference type="SAM" id="SignalP"/>
    </source>
</evidence>
<keyword evidence="2 3" id="KW-0808">Transferase</keyword>
<dbReference type="Proteomes" id="UP000252139">
    <property type="component" value="Unassembled WGS sequence"/>
</dbReference>
<dbReference type="STRING" id="86630.A0A367JW41"/>
<evidence type="ECO:0000256" key="2">
    <source>
        <dbReference type="ARBA" id="ARBA00022679"/>
    </source>
</evidence>
<sequence length="558" mass="63518">MKLSTLILALFTVASQLIIGTPQETFDLIANFREPKNILFACNIGGSSHIVWVLEILEELAARGHHVSFYTREDQAKFIKNFPSVELILNGPALFQPEEARALLERLVAMEVVKGILEKEQLILMNIKEEYYKFRKTIDQNKIDVVLCDYLNMACVEAAKSAKIPNIITVTMVMGPDVSAPYINTDFFNVHRPISKGVPFHERLIDRVINPLRYYIGAQFFASQLTQEQISVGIEPKLSVLERWEDSMKIVNSVFGFEFPRPMGPLVELIGPIVPRTYPTLNDELQAFLDHRRKVVYVAFGQLTVPTPSEIKFILTALLENMETKYIDGIIWSTRGIREHFPDIIITRTNTTYDINSFFTNPADDSNIAFVNWAPQVAILHHPSTCLFLTHGGAGSLYESMHAGVPIAVFPYFSDQPATAISAEEHGTGRWLKRTLSQDQATDLIKEIVDDTAGKYRRNVDRFKALVQIRNAHGKQRGADLVEEAIFTHVNGKLKHRRDIRRDLSFFKAYNLDIYSFVLIFLATFAYGVYRFVFVLYRMAFNAVSTPRMALDKELKPN</sequence>
<dbReference type="InterPro" id="IPR050271">
    <property type="entry name" value="UDP-glycosyltransferase"/>
</dbReference>
<dbReference type="Gene3D" id="3.40.50.2000">
    <property type="entry name" value="Glycogen Phosphorylase B"/>
    <property type="match status" value="2"/>
</dbReference>
<name>A0A367JW41_RHIAZ</name>
<keyword evidence="5" id="KW-0732">Signal</keyword>
<organism evidence="6 7">
    <name type="scientific">Rhizopus azygosporus</name>
    <name type="common">Rhizopus microsporus var. azygosporus</name>
    <dbReference type="NCBI Taxonomy" id="86630"/>
    <lineage>
        <taxon>Eukaryota</taxon>
        <taxon>Fungi</taxon>
        <taxon>Fungi incertae sedis</taxon>
        <taxon>Mucoromycota</taxon>
        <taxon>Mucoromycotina</taxon>
        <taxon>Mucoromycetes</taxon>
        <taxon>Mucorales</taxon>
        <taxon>Mucorineae</taxon>
        <taxon>Rhizopodaceae</taxon>
        <taxon>Rhizopus</taxon>
    </lineage>
</organism>
<keyword evidence="1 3" id="KW-0328">Glycosyltransferase</keyword>
<protein>
    <submittedName>
        <fullName evidence="6">Uncharacterized protein</fullName>
    </submittedName>
</protein>